<reference evidence="1 2" key="1">
    <citation type="submission" date="2013-11" db="EMBL/GenBank/DDBJ databases">
        <title>Genome sequencing of Stegodyphus mimosarum.</title>
        <authorList>
            <person name="Bechsgaard J."/>
        </authorList>
    </citation>
    <scope>NUCLEOTIDE SEQUENCE [LARGE SCALE GENOMIC DNA]</scope>
</reference>
<sequence length="50" mass="5795">MFFCARNILNIVSYIRQLICRFKISLLSIITMVHFQVLAKGNPTGRLLLQ</sequence>
<proteinExistence type="predicted"/>
<evidence type="ECO:0000313" key="1">
    <source>
        <dbReference type="EMBL" id="KFM78988.1"/>
    </source>
</evidence>
<name>A0A087UNP9_STEMI</name>
<accession>A0A087UNP9</accession>
<dbReference type="Proteomes" id="UP000054359">
    <property type="component" value="Unassembled WGS sequence"/>
</dbReference>
<gene>
    <name evidence="1" type="ORF">X975_04967</name>
</gene>
<dbReference type="AlphaFoldDB" id="A0A087UNP9"/>
<keyword evidence="2" id="KW-1185">Reference proteome</keyword>
<protein>
    <submittedName>
        <fullName evidence="1">Uncharacterized protein</fullName>
    </submittedName>
</protein>
<dbReference type="EMBL" id="KK120762">
    <property type="protein sequence ID" value="KFM78988.1"/>
    <property type="molecule type" value="Genomic_DNA"/>
</dbReference>
<evidence type="ECO:0000313" key="2">
    <source>
        <dbReference type="Proteomes" id="UP000054359"/>
    </source>
</evidence>
<organism evidence="1 2">
    <name type="scientific">Stegodyphus mimosarum</name>
    <name type="common">African social velvet spider</name>
    <dbReference type="NCBI Taxonomy" id="407821"/>
    <lineage>
        <taxon>Eukaryota</taxon>
        <taxon>Metazoa</taxon>
        <taxon>Ecdysozoa</taxon>
        <taxon>Arthropoda</taxon>
        <taxon>Chelicerata</taxon>
        <taxon>Arachnida</taxon>
        <taxon>Araneae</taxon>
        <taxon>Araneomorphae</taxon>
        <taxon>Entelegynae</taxon>
        <taxon>Eresoidea</taxon>
        <taxon>Eresidae</taxon>
        <taxon>Stegodyphus</taxon>
    </lineage>
</organism>
<feature type="non-terminal residue" evidence="1">
    <location>
        <position position="50"/>
    </location>
</feature>